<dbReference type="Proteomes" id="UP000291814">
    <property type="component" value="Unassembled WGS sequence"/>
</dbReference>
<sequence>MILIKVWYRFTGLMLKWLYRIVFHGDFVYGKRFHMRRAFQLTIENGGRVVLGDDVFFNDFCALHARKSITIGDGTIFGENVRIYDHNHRFADPTTPIKDQGYSEAAVSIGKHCWIGSSVTILKGVTIGDNVVVGAGCVVVKDIPDNVIVRQNTELVIEEIRR</sequence>
<evidence type="ECO:0000313" key="3">
    <source>
        <dbReference type="EMBL" id="TCE87715.1"/>
    </source>
</evidence>
<comment type="caution">
    <text evidence="3">The sequence shown here is derived from an EMBL/GenBank/DDBJ whole genome shotgun (WGS) entry which is preliminary data.</text>
</comment>
<dbReference type="Proteomes" id="UP000292260">
    <property type="component" value="Unassembled WGS sequence"/>
</dbReference>
<dbReference type="InterPro" id="IPR051159">
    <property type="entry name" value="Hexapeptide_acetyltransf"/>
</dbReference>
<dbReference type="Proteomes" id="UP000663812">
    <property type="component" value="Unassembled WGS sequence"/>
</dbReference>
<evidence type="ECO:0000313" key="5">
    <source>
        <dbReference type="Proteomes" id="UP000291814"/>
    </source>
</evidence>
<evidence type="ECO:0000313" key="6">
    <source>
        <dbReference type="Proteomes" id="UP000292260"/>
    </source>
</evidence>
<evidence type="ECO:0000313" key="2">
    <source>
        <dbReference type="EMBL" id="TCE42077.1"/>
    </source>
</evidence>
<dbReference type="GO" id="GO:0016740">
    <property type="term" value="F:transferase activity"/>
    <property type="evidence" value="ECO:0007669"/>
    <property type="project" value="UniProtKB-KW"/>
</dbReference>
<reference evidence="5 6" key="1">
    <citation type="journal article" date="2018" name="Sci. Rep.">
        <title>Genomic diversity and distribution of Bifidobacterium longum subsp. longum across the human lifespan.</title>
        <authorList>
            <person name="Odamaki T."/>
            <person name="Bottacini F."/>
            <person name="Kato K."/>
            <person name="Mitsuyama E."/>
            <person name="Yoshida K."/>
            <person name="Horigome A."/>
            <person name="Xiao J.Z."/>
            <person name="van Sinderen D."/>
        </authorList>
    </citation>
    <scope>NUCLEOTIDE SEQUENCE [LARGE SCALE GENOMIC DNA]</scope>
    <source>
        <strain evidence="2 6">MCC10043</strain>
        <strain evidence="3 5">MCC10070</strain>
        <strain evidence="4 7">MCC10096</strain>
    </source>
</reference>
<dbReference type="CDD" id="cd04647">
    <property type="entry name" value="LbH_MAT_like"/>
    <property type="match status" value="1"/>
</dbReference>
<proteinExistence type="predicted"/>
<dbReference type="InterPro" id="IPR011004">
    <property type="entry name" value="Trimer_LpxA-like_sf"/>
</dbReference>
<protein>
    <submittedName>
        <fullName evidence="3">Acetyltransferase</fullName>
    </submittedName>
</protein>
<dbReference type="SUPFAM" id="SSF51161">
    <property type="entry name" value="Trimeric LpxA-like enzymes"/>
    <property type="match status" value="1"/>
</dbReference>
<keyword evidence="3" id="KW-0808">Transferase</keyword>
<reference evidence="1" key="3">
    <citation type="journal article" date="2021" name="Appl. Environ. Microbiol.">
        <title>Novel 3-O-alpha-d-Galactosyl-alpha-l-Arabinofuranosidase for the Assimilation of Gum Arabic Arabinogalactan Protein in Bifidobacterium longum subsp. longum.</title>
        <authorList>
            <person name="Sasaki Y."/>
            <person name="Horigome A."/>
            <person name="Odamaki T."/>
            <person name="Xiao J.Z."/>
            <person name="Ishiwata A."/>
            <person name="Ito Y."/>
            <person name="Kitahara K."/>
            <person name="Fujita K."/>
        </authorList>
    </citation>
    <scope>NUCLEOTIDE SEQUENCE</scope>
    <source>
        <strain evidence="1">MCC00316</strain>
    </source>
</reference>
<dbReference type="EMBL" id="SHSP01000006">
    <property type="protein sequence ID" value="TCF32996.1"/>
    <property type="molecule type" value="Genomic_DNA"/>
</dbReference>
<dbReference type="PANTHER" id="PTHR23416">
    <property type="entry name" value="SIALIC ACID SYNTHASE-RELATED"/>
    <property type="match status" value="1"/>
</dbReference>
<evidence type="ECO:0000313" key="1">
    <source>
        <dbReference type="EMBL" id="GHM73066.1"/>
    </source>
</evidence>
<dbReference type="PANTHER" id="PTHR23416:SF78">
    <property type="entry name" value="LIPOPOLYSACCHARIDE BIOSYNTHESIS O-ACETYL TRANSFERASE WBBJ-RELATED"/>
    <property type="match status" value="1"/>
</dbReference>
<dbReference type="Proteomes" id="UP000292932">
    <property type="component" value="Unassembled WGS sequence"/>
</dbReference>
<dbReference type="EMBL" id="SHQU01000010">
    <property type="protein sequence ID" value="TCE42077.1"/>
    <property type="molecule type" value="Genomic_DNA"/>
</dbReference>
<dbReference type="Pfam" id="PF14602">
    <property type="entry name" value="Hexapep_2"/>
    <property type="match status" value="1"/>
</dbReference>
<accession>A0A0S2MGY0</accession>
<gene>
    <name evidence="1" type="ORF">MCC00316_13560</name>
    <name evidence="2" type="ORF">MCC10043_0400</name>
    <name evidence="3" type="ORF">MCC10070_0392</name>
    <name evidence="4" type="ORF">MCC10096_0438</name>
</gene>
<dbReference type="InterPro" id="IPR001451">
    <property type="entry name" value="Hexapep"/>
</dbReference>
<dbReference type="EMBL" id="SHRR01000005">
    <property type="protein sequence ID" value="TCE87715.1"/>
    <property type="molecule type" value="Genomic_DNA"/>
</dbReference>
<dbReference type="AlphaFoldDB" id="A0A0S2MGY0"/>
<dbReference type="Gene3D" id="2.160.10.10">
    <property type="entry name" value="Hexapeptide repeat proteins"/>
    <property type="match status" value="1"/>
</dbReference>
<name>A0A0S2MGY0_BIFLL</name>
<dbReference type="RefSeq" id="WP_007058630.1">
    <property type="nucleotide sequence ID" value="NZ_BCYH01000011.1"/>
</dbReference>
<dbReference type="EMBL" id="BNHC01000008">
    <property type="protein sequence ID" value="GHM73066.1"/>
    <property type="molecule type" value="Genomic_DNA"/>
</dbReference>
<evidence type="ECO:0000313" key="7">
    <source>
        <dbReference type="Proteomes" id="UP000292932"/>
    </source>
</evidence>
<evidence type="ECO:0000313" key="4">
    <source>
        <dbReference type="EMBL" id="TCF32996.1"/>
    </source>
</evidence>
<reference evidence="3" key="2">
    <citation type="submission" date="2019-02" db="EMBL/GenBank/DDBJ databases">
        <authorList>
            <person name="Odamaki T."/>
        </authorList>
    </citation>
    <scope>NUCLEOTIDE SEQUENCE</scope>
    <source>
        <strain evidence="2">MCC10043</strain>
        <strain evidence="3">MCC10070</strain>
        <strain evidence="4">MCC10096</strain>
    </source>
</reference>
<organism evidence="3 5">
    <name type="scientific">Bifidobacterium longum subsp. longum</name>
    <dbReference type="NCBI Taxonomy" id="1679"/>
    <lineage>
        <taxon>Bacteria</taxon>
        <taxon>Bacillati</taxon>
        <taxon>Actinomycetota</taxon>
        <taxon>Actinomycetes</taxon>
        <taxon>Bifidobacteriales</taxon>
        <taxon>Bifidobacteriaceae</taxon>
        <taxon>Bifidobacterium</taxon>
    </lineage>
</organism>